<reference evidence="1 2" key="1">
    <citation type="submission" date="2023-09" db="EMBL/GenBank/DDBJ databases">
        <authorList>
            <person name="Rey-Velasco X."/>
        </authorList>
    </citation>
    <scope>NUCLEOTIDE SEQUENCE [LARGE SCALE GENOMIC DNA]</scope>
    <source>
        <strain evidence="1 2">F225</strain>
    </source>
</reference>
<proteinExistence type="predicted"/>
<dbReference type="Proteomes" id="UP001253848">
    <property type="component" value="Unassembled WGS sequence"/>
</dbReference>
<dbReference type="EMBL" id="JAVRHN010000003">
    <property type="protein sequence ID" value="MDT0685580.1"/>
    <property type="molecule type" value="Genomic_DNA"/>
</dbReference>
<protein>
    <recommendedName>
        <fullName evidence="3">Transposase</fullName>
    </recommendedName>
</protein>
<comment type="caution">
    <text evidence="1">The sequence shown here is derived from an EMBL/GenBank/DDBJ whole genome shotgun (WGS) entry which is preliminary data.</text>
</comment>
<name>A0ABU3DPD3_9FLAO</name>
<keyword evidence="2" id="KW-1185">Reference proteome</keyword>
<evidence type="ECO:0008006" key="3">
    <source>
        <dbReference type="Google" id="ProtNLM"/>
    </source>
</evidence>
<evidence type="ECO:0000313" key="2">
    <source>
        <dbReference type="Proteomes" id="UP001253848"/>
    </source>
</evidence>
<dbReference type="RefSeq" id="WP_311499000.1">
    <property type="nucleotide sequence ID" value="NZ_JAVRHN010000003.1"/>
</dbReference>
<accession>A0ABU3DPD3</accession>
<gene>
    <name evidence="1" type="ORF">RM541_04355</name>
</gene>
<sequence length="77" mass="8922">MTEYLNTGEKELINRTINIDENFIQIKTQTENGVDIQVLKIVESKLNRETKPPTIIYDCTSPDGVYPTTYLFLKKKL</sequence>
<organism evidence="1 2">
    <name type="scientific">Autumnicola psychrophila</name>
    <dbReference type="NCBI Taxonomy" id="3075592"/>
    <lineage>
        <taxon>Bacteria</taxon>
        <taxon>Pseudomonadati</taxon>
        <taxon>Bacteroidota</taxon>
        <taxon>Flavobacteriia</taxon>
        <taxon>Flavobacteriales</taxon>
        <taxon>Flavobacteriaceae</taxon>
        <taxon>Autumnicola</taxon>
    </lineage>
</organism>
<evidence type="ECO:0000313" key="1">
    <source>
        <dbReference type="EMBL" id="MDT0685580.1"/>
    </source>
</evidence>